<keyword evidence="2" id="KW-0808">Transferase</keyword>
<keyword evidence="2" id="KW-0489">Methyltransferase</keyword>
<dbReference type="GO" id="GO:0008168">
    <property type="term" value="F:methyltransferase activity"/>
    <property type="evidence" value="ECO:0007669"/>
    <property type="project" value="UniProtKB-KW"/>
</dbReference>
<dbReference type="Gene3D" id="3.40.50.150">
    <property type="entry name" value="Vaccinia Virus protein VP39"/>
    <property type="match status" value="1"/>
</dbReference>
<dbReference type="NCBIfam" id="TIGR01444">
    <property type="entry name" value="fkbM_fam"/>
    <property type="match status" value="1"/>
</dbReference>
<comment type="caution">
    <text evidence="2">The sequence shown here is derived from an EMBL/GenBank/DDBJ whole genome shotgun (WGS) entry which is preliminary data.</text>
</comment>
<dbReference type="PANTHER" id="PTHR34203:SF15">
    <property type="entry name" value="SLL1173 PROTEIN"/>
    <property type="match status" value="1"/>
</dbReference>
<dbReference type="EMBL" id="VBOZ01000009">
    <property type="protein sequence ID" value="TMQ66262.1"/>
    <property type="molecule type" value="Genomic_DNA"/>
</dbReference>
<dbReference type="GO" id="GO:0032259">
    <property type="term" value="P:methylation"/>
    <property type="evidence" value="ECO:0007669"/>
    <property type="project" value="UniProtKB-KW"/>
</dbReference>
<name>A0A538TRL4_UNCEI</name>
<accession>A0A538TRL4</accession>
<evidence type="ECO:0000313" key="2">
    <source>
        <dbReference type="EMBL" id="TMQ66262.1"/>
    </source>
</evidence>
<dbReference type="AlphaFoldDB" id="A0A538TRL4"/>
<dbReference type="InterPro" id="IPR006342">
    <property type="entry name" value="FkbM_mtfrase"/>
</dbReference>
<reference evidence="2 3" key="1">
    <citation type="journal article" date="2019" name="Nat. Microbiol.">
        <title>Mediterranean grassland soil C-N compound turnover is dependent on rainfall and depth, and is mediated by genomically divergent microorganisms.</title>
        <authorList>
            <person name="Diamond S."/>
            <person name="Andeer P.F."/>
            <person name="Li Z."/>
            <person name="Crits-Christoph A."/>
            <person name="Burstein D."/>
            <person name="Anantharaman K."/>
            <person name="Lane K.R."/>
            <person name="Thomas B.C."/>
            <person name="Pan C."/>
            <person name="Northen T.R."/>
            <person name="Banfield J.F."/>
        </authorList>
    </citation>
    <scope>NUCLEOTIDE SEQUENCE [LARGE SCALE GENOMIC DNA]</scope>
    <source>
        <strain evidence="2">WS_9</strain>
    </source>
</reference>
<dbReference type="Proteomes" id="UP000317691">
    <property type="component" value="Unassembled WGS sequence"/>
</dbReference>
<evidence type="ECO:0000313" key="3">
    <source>
        <dbReference type="Proteomes" id="UP000317691"/>
    </source>
</evidence>
<proteinExistence type="predicted"/>
<gene>
    <name evidence="2" type="ORF">E6K79_02605</name>
</gene>
<protein>
    <submittedName>
        <fullName evidence="2">FkbM family methyltransferase</fullName>
    </submittedName>
</protein>
<evidence type="ECO:0000259" key="1">
    <source>
        <dbReference type="Pfam" id="PF05050"/>
    </source>
</evidence>
<feature type="domain" description="Methyltransferase FkbM" evidence="1">
    <location>
        <begin position="87"/>
        <end position="232"/>
    </location>
</feature>
<dbReference type="Pfam" id="PF05050">
    <property type="entry name" value="Methyltransf_21"/>
    <property type="match status" value="1"/>
</dbReference>
<dbReference type="PANTHER" id="PTHR34203">
    <property type="entry name" value="METHYLTRANSFERASE, FKBM FAMILY PROTEIN"/>
    <property type="match status" value="1"/>
</dbReference>
<dbReference type="InterPro" id="IPR029063">
    <property type="entry name" value="SAM-dependent_MTases_sf"/>
</dbReference>
<dbReference type="SUPFAM" id="SSF53335">
    <property type="entry name" value="S-adenosyl-L-methionine-dependent methyltransferases"/>
    <property type="match status" value="1"/>
</dbReference>
<organism evidence="2 3">
    <name type="scientific">Eiseniibacteriota bacterium</name>
    <dbReference type="NCBI Taxonomy" id="2212470"/>
    <lineage>
        <taxon>Bacteria</taxon>
        <taxon>Candidatus Eiseniibacteriota</taxon>
    </lineage>
</organism>
<sequence>MPTIGQRLSRAYRKLRWGMVRGGPGRTPRILTVQTANGILSFSNMDLHNAKALYIHRAWEIDLITSSMDYLKREGLVGKPGRDILVDVGANLGMICIAMLQRGYFREAIAIEPDPRNFALLTRNIEQNGLGDRIRPFPVAITEEAGEVELELSDVNFGDHRVRATTTGASARMGEERRVAVRVPGRRLDDLLRTEARVDPGTIGLVWVDIQGHEGRLFRGAQETLRQGMPVISEFWPYGIRRSGLERDAYAEIVRSRFARFAIVDAATGRIETRDVAAIPEIFDAHPLPEQNLELILFPRVG</sequence>
<dbReference type="InterPro" id="IPR052514">
    <property type="entry name" value="SAM-dependent_MTase"/>
</dbReference>